<feature type="transmembrane region" description="Helical" evidence="2">
    <location>
        <begin position="128"/>
        <end position="146"/>
    </location>
</feature>
<protein>
    <submittedName>
        <fullName evidence="3">DNA polymerase III subunit chi</fullName>
    </submittedName>
</protein>
<accession>A0A0P0YZH7</accession>
<reference evidence="3" key="1">
    <citation type="journal article" date="2015" name="Proc. Natl. Acad. Sci. U.S.A.">
        <title>Bacterial clade with the ribosomal RNA operon on a small plasmid rather than the chromosome.</title>
        <authorList>
            <person name="Anda M."/>
            <person name="Ohtsubo Y."/>
            <person name="Okubo T."/>
            <person name="Sugawara M."/>
            <person name="Nagata Y."/>
            <person name="Tsuda M."/>
            <person name="Minamisawa K."/>
            <person name="Mitsui H."/>
        </authorList>
    </citation>
    <scope>NUCLEOTIDE SEQUENCE</scope>
    <source>
        <strain evidence="3">DSM 14790</strain>
    </source>
</reference>
<dbReference type="EMBL" id="LC066374">
    <property type="protein sequence ID" value="BAT26916.1"/>
    <property type="molecule type" value="Genomic_DNA"/>
</dbReference>
<keyword evidence="2" id="KW-0812">Transmembrane</keyword>
<dbReference type="RefSeq" id="WP_024350513.1">
    <property type="nucleotide sequence ID" value="NZ_BBWN01000016.1"/>
</dbReference>
<feature type="transmembrane region" description="Helical" evidence="2">
    <location>
        <begin position="92"/>
        <end position="108"/>
    </location>
</feature>
<feature type="compositionally biased region" description="Basic and acidic residues" evidence="1">
    <location>
        <begin position="229"/>
        <end position="249"/>
    </location>
</feature>
<feature type="transmembrane region" description="Helical" evidence="2">
    <location>
        <begin position="191"/>
        <end position="208"/>
    </location>
</feature>
<evidence type="ECO:0000313" key="3">
    <source>
        <dbReference type="EMBL" id="BAT26916.1"/>
    </source>
</evidence>
<proteinExistence type="predicted"/>
<keyword evidence="2" id="KW-0472">Membrane</keyword>
<feature type="transmembrane region" description="Helical" evidence="2">
    <location>
        <begin position="158"/>
        <end position="179"/>
    </location>
</feature>
<sequence length="249" mass="26876">MRISYAGLSGLPGDILHVVRQRLHWREMAVFAAIAAGAILFAVACSLLLVGASAGDATIAENSPHELLQVATVALAAVGFLIAALRFDFETFYVTLLGSFGCAMASMRETPACSSSFYEGGPCLTGTYKDVIPFALALGAVALLLYRRVPLARSIREVTLFWLVPVGASTLMLVGAEWAEARNAVWIEETLELASFANLLAFALIVHLRPGWYRATLTAAKTVPTHLARRTEPANTRDERWLGGHSSER</sequence>
<dbReference type="AlphaFoldDB" id="A0A0P0YZH7"/>
<feature type="transmembrane region" description="Helical" evidence="2">
    <location>
        <begin position="30"/>
        <end position="55"/>
    </location>
</feature>
<name>A0A0P0YZH7_9HYPH</name>
<feature type="region of interest" description="Disordered" evidence="1">
    <location>
        <begin position="228"/>
        <end position="249"/>
    </location>
</feature>
<feature type="transmembrane region" description="Helical" evidence="2">
    <location>
        <begin position="67"/>
        <end position="85"/>
    </location>
</feature>
<evidence type="ECO:0000256" key="2">
    <source>
        <dbReference type="SAM" id="Phobius"/>
    </source>
</evidence>
<keyword evidence="2" id="KW-1133">Transmembrane helix</keyword>
<organism evidence="3">
    <name type="scientific">Aurantimonas coralicida</name>
    <dbReference type="NCBI Taxonomy" id="182270"/>
    <lineage>
        <taxon>Bacteria</taxon>
        <taxon>Pseudomonadati</taxon>
        <taxon>Pseudomonadota</taxon>
        <taxon>Alphaproteobacteria</taxon>
        <taxon>Hyphomicrobiales</taxon>
        <taxon>Aurantimonadaceae</taxon>
        <taxon>Aurantimonas</taxon>
    </lineage>
</organism>
<evidence type="ECO:0000256" key="1">
    <source>
        <dbReference type="SAM" id="MobiDB-lite"/>
    </source>
</evidence>